<dbReference type="Proteomes" id="UP000285301">
    <property type="component" value="Unassembled WGS sequence"/>
</dbReference>
<dbReference type="PANTHER" id="PTHR13234:SF8">
    <property type="entry name" value="GAMMA-INTERFERON-INDUCIBLE LYSOSOMAL THIOL REDUCTASE"/>
    <property type="match status" value="1"/>
</dbReference>
<evidence type="ECO:0000256" key="4">
    <source>
        <dbReference type="ARBA" id="ARBA00022729"/>
    </source>
</evidence>
<name>A0A443QG57_9ACAR</name>
<evidence type="ECO:0000256" key="3">
    <source>
        <dbReference type="ARBA" id="ARBA00022525"/>
    </source>
</evidence>
<feature type="chain" id="PRO_5019564850" evidence="6">
    <location>
        <begin position="22"/>
        <end position="239"/>
    </location>
</feature>
<comment type="similarity">
    <text evidence="2">Belongs to the GILT family.</text>
</comment>
<dbReference type="Pfam" id="PF03227">
    <property type="entry name" value="GILT"/>
    <property type="match status" value="1"/>
</dbReference>
<dbReference type="GO" id="GO:0016671">
    <property type="term" value="F:oxidoreductase activity, acting on a sulfur group of donors, disulfide as acceptor"/>
    <property type="evidence" value="ECO:0007669"/>
    <property type="project" value="InterPro"/>
</dbReference>
<protein>
    <submittedName>
        <fullName evidence="7">Gamma-interferon-inducible lysosomal thiol reductase-like isoform X2</fullName>
    </submittedName>
</protein>
<keyword evidence="3" id="KW-0964">Secreted</keyword>
<dbReference type="PANTHER" id="PTHR13234">
    <property type="entry name" value="GAMMA-INTERFERON INDUCIBLE LYSOSOMAL THIOL REDUCTASE GILT"/>
    <property type="match status" value="1"/>
</dbReference>
<dbReference type="OrthoDB" id="958254at2759"/>
<keyword evidence="8" id="KW-1185">Reference proteome</keyword>
<comment type="subcellular location">
    <subcellularLocation>
        <location evidence="1">Secreted</location>
    </subcellularLocation>
</comment>
<feature type="signal peptide" evidence="6">
    <location>
        <begin position="1"/>
        <end position="21"/>
    </location>
</feature>
<proteinExistence type="inferred from homology"/>
<keyword evidence="4 6" id="KW-0732">Signal</keyword>
<evidence type="ECO:0000313" key="7">
    <source>
        <dbReference type="EMBL" id="RWS02005.1"/>
    </source>
</evidence>
<gene>
    <name evidence="7" type="ORF">B4U79_09299</name>
</gene>
<comment type="caution">
    <text evidence="7">The sequence shown here is derived from an EMBL/GenBank/DDBJ whole genome shotgun (WGS) entry which is preliminary data.</text>
</comment>
<accession>A0A443QG57</accession>
<evidence type="ECO:0000313" key="8">
    <source>
        <dbReference type="Proteomes" id="UP000285301"/>
    </source>
</evidence>
<keyword evidence="5" id="KW-0325">Glycoprotein</keyword>
<reference evidence="7 8" key="1">
    <citation type="journal article" date="2018" name="Gigascience">
        <title>Genomes of trombidid mites reveal novel predicted allergens and laterally-transferred genes associated with secondary metabolism.</title>
        <authorList>
            <person name="Dong X."/>
            <person name="Chaisiri K."/>
            <person name="Xia D."/>
            <person name="Armstrong S.D."/>
            <person name="Fang Y."/>
            <person name="Donnelly M.J."/>
            <person name="Kadowaki T."/>
            <person name="McGarry J.W."/>
            <person name="Darby A.C."/>
            <person name="Makepeace B.L."/>
        </authorList>
    </citation>
    <scope>NUCLEOTIDE SEQUENCE [LARGE SCALE GENOMIC DNA]</scope>
    <source>
        <strain evidence="7">UoL-WK</strain>
    </source>
</reference>
<sequence>MCSFAMFAILFYCLLPKLSTATEAARGSAPASSPPPVASTVLTPVTVGVYYETHCPDSKDFIRRQLYPTYLSVGSIMRIKLVPFGKATYAEHPNGSVTFTCQHGPKECRGNMLQSCALHIFNINQTMPLIYCMESNSRPEKALDSCAQRIGLNASLISDCANSVQGERYLLEEGKATEALRPRLNFVPWITINGVRMPVVTSKRNLNVVLIERNILNVYYISQKYHKIDKTFQFNVDTN</sequence>
<evidence type="ECO:0000256" key="1">
    <source>
        <dbReference type="ARBA" id="ARBA00004613"/>
    </source>
</evidence>
<evidence type="ECO:0000256" key="5">
    <source>
        <dbReference type="ARBA" id="ARBA00023180"/>
    </source>
</evidence>
<organism evidence="7 8">
    <name type="scientific">Dinothrombium tinctorium</name>
    <dbReference type="NCBI Taxonomy" id="1965070"/>
    <lineage>
        <taxon>Eukaryota</taxon>
        <taxon>Metazoa</taxon>
        <taxon>Ecdysozoa</taxon>
        <taxon>Arthropoda</taxon>
        <taxon>Chelicerata</taxon>
        <taxon>Arachnida</taxon>
        <taxon>Acari</taxon>
        <taxon>Acariformes</taxon>
        <taxon>Trombidiformes</taxon>
        <taxon>Prostigmata</taxon>
        <taxon>Anystina</taxon>
        <taxon>Parasitengona</taxon>
        <taxon>Trombidioidea</taxon>
        <taxon>Trombidiidae</taxon>
        <taxon>Dinothrombium</taxon>
    </lineage>
</organism>
<dbReference type="STRING" id="1965070.A0A443QG57"/>
<dbReference type="EMBL" id="NCKU01008296">
    <property type="protein sequence ID" value="RWS02005.1"/>
    <property type="molecule type" value="Genomic_DNA"/>
</dbReference>
<evidence type="ECO:0000256" key="6">
    <source>
        <dbReference type="SAM" id="SignalP"/>
    </source>
</evidence>
<dbReference type="GO" id="GO:0005576">
    <property type="term" value="C:extracellular region"/>
    <property type="evidence" value="ECO:0007669"/>
    <property type="project" value="UniProtKB-SubCell"/>
</dbReference>
<dbReference type="InterPro" id="IPR004911">
    <property type="entry name" value="Interferon-induced_GILT"/>
</dbReference>
<dbReference type="AlphaFoldDB" id="A0A443QG57"/>
<evidence type="ECO:0000256" key="2">
    <source>
        <dbReference type="ARBA" id="ARBA00005679"/>
    </source>
</evidence>